<dbReference type="SUPFAM" id="SSF55486">
    <property type="entry name" value="Metalloproteases ('zincins'), catalytic domain"/>
    <property type="match status" value="1"/>
</dbReference>
<proteinExistence type="predicted"/>
<comment type="caution">
    <text evidence="2">The sequence shown here is derived from an EMBL/GenBank/DDBJ whole genome shotgun (WGS) entry which is preliminary data.</text>
</comment>
<dbReference type="PROSITE" id="PS51885">
    <property type="entry name" value="NEPRILYSIN"/>
    <property type="match status" value="1"/>
</dbReference>
<gene>
    <name evidence="2" type="ORF">CHK_1014</name>
</gene>
<evidence type="ECO:0000259" key="1">
    <source>
        <dbReference type="Pfam" id="PF01431"/>
    </source>
</evidence>
<sequence length="107" mass="11847">MLPDLTVDGELTIGETVADLGGIACMMDIAKTIDGFDYKAFFNAYAQVWRKSASEAFCTMQTSADAHPLGYVRTNVNVQQMQEFYDAYGLGENDGMYVAPDERLAVW</sequence>
<keyword evidence="3" id="KW-1185">Reference proteome</keyword>
<organism evidence="2 3">
    <name type="scientific">Christensenella hongkongensis</name>
    <dbReference type="NCBI Taxonomy" id="270498"/>
    <lineage>
        <taxon>Bacteria</taxon>
        <taxon>Bacillati</taxon>
        <taxon>Bacillota</taxon>
        <taxon>Clostridia</taxon>
        <taxon>Christensenellales</taxon>
        <taxon>Christensenellaceae</taxon>
        <taxon>Christensenella</taxon>
    </lineage>
</organism>
<dbReference type="InterPro" id="IPR024079">
    <property type="entry name" value="MetalloPept_cat_dom_sf"/>
</dbReference>
<dbReference type="STRING" id="270498.CHK_1014"/>
<dbReference type="AlphaFoldDB" id="A0A0M2NM86"/>
<dbReference type="InterPro" id="IPR000718">
    <property type="entry name" value="Peptidase_M13"/>
</dbReference>
<name>A0A0M2NM86_9FIRM</name>
<dbReference type="Proteomes" id="UP000034076">
    <property type="component" value="Unassembled WGS sequence"/>
</dbReference>
<feature type="domain" description="Peptidase M13 C-terminal" evidence="1">
    <location>
        <begin position="6"/>
        <end position="103"/>
    </location>
</feature>
<dbReference type="EC" id="3.4.24.-" evidence="2"/>
<keyword evidence="2" id="KW-0378">Hydrolase</keyword>
<dbReference type="EMBL" id="LAYJ01000076">
    <property type="protein sequence ID" value="KKI51522.1"/>
    <property type="molecule type" value="Genomic_DNA"/>
</dbReference>
<protein>
    <submittedName>
        <fullName evidence="2">Neutral endopeptidase O</fullName>
        <ecNumber evidence="2">3.4.24.-</ecNumber>
    </submittedName>
</protein>
<dbReference type="InterPro" id="IPR018497">
    <property type="entry name" value="Peptidase_M13_C"/>
</dbReference>
<dbReference type="RefSeq" id="WP_046442917.1">
    <property type="nucleotide sequence ID" value="NZ_LLYX01000042.1"/>
</dbReference>
<evidence type="ECO:0000313" key="3">
    <source>
        <dbReference type="Proteomes" id="UP000034076"/>
    </source>
</evidence>
<dbReference type="GO" id="GO:0006508">
    <property type="term" value="P:proteolysis"/>
    <property type="evidence" value="ECO:0007669"/>
    <property type="project" value="InterPro"/>
</dbReference>
<evidence type="ECO:0000313" key="2">
    <source>
        <dbReference type="EMBL" id="KKI51522.1"/>
    </source>
</evidence>
<dbReference type="Gene3D" id="3.40.390.10">
    <property type="entry name" value="Collagenase (Catalytic Domain)"/>
    <property type="match status" value="1"/>
</dbReference>
<dbReference type="GO" id="GO:0004222">
    <property type="term" value="F:metalloendopeptidase activity"/>
    <property type="evidence" value="ECO:0007669"/>
    <property type="project" value="InterPro"/>
</dbReference>
<accession>A0A0M2NM86</accession>
<reference evidence="2 3" key="1">
    <citation type="submission" date="2015-04" db="EMBL/GenBank/DDBJ databases">
        <title>Draft genome sequence of bacteremic isolate Catabacter hongkongensis type strain HKU16T.</title>
        <authorList>
            <person name="Lau S.K."/>
            <person name="Teng J.L."/>
            <person name="Huang Y."/>
            <person name="Curreem S.O."/>
            <person name="Tsui S.K."/>
            <person name="Woo P.C."/>
        </authorList>
    </citation>
    <scope>NUCLEOTIDE SEQUENCE [LARGE SCALE GENOMIC DNA]</scope>
    <source>
        <strain evidence="2 3">HKU16</strain>
    </source>
</reference>
<dbReference type="Pfam" id="PF01431">
    <property type="entry name" value="Peptidase_M13"/>
    <property type="match status" value="1"/>
</dbReference>